<name>A0A9R1Q8H8_TRITD</name>
<dbReference type="GO" id="GO:0000166">
    <property type="term" value="F:nucleotide binding"/>
    <property type="evidence" value="ECO:0007669"/>
    <property type="project" value="InterPro"/>
</dbReference>
<dbReference type="Gramene" id="TRITD3Bv1G018120.1">
    <property type="protein sequence ID" value="TRITD3Bv1G018120.1"/>
    <property type="gene ID" value="TRITD3Bv1G018120"/>
</dbReference>
<reference evidence="2 3" key="1">
    <citation type="submission" date="2017-09" db="EMBL/GenBank/DDBJ databases">
        <authorList>
            <consortium name="International Durum Wheat Genome Sequencing Consortium (IDWGSC)"/>
            <person name="Milanesi L."/>
        </authorList>
    </citation>
    <scope>NUCLEOTIDE SEQUENCE [LARGE SCALE GENOMIC DNA]</scope>
    <source>
        <strain evidence="3">cv. Svevo</strain>
    </source>
</reference>
<evidence type="ECO:0008006" key="4">
    <source>
        <dbReference type="Google" id="ProtNLM"/>
    </source>
</evidence>
<sequence length="416" mass="46479">MDQFVSRDDCLYTDTDSVVLQNPLPESMISDRELEALNKGNTSEDDCVDKSDSVEVKDPGKGGNKKEANKKGGNKKGANKKGSDKNGSDKNGSDKKKGDKVKGNQENVEVNKGSGKKGKVDKGSGKKGKSIKERKSIKVLKVDLVIVIIMVRFLRVEEAAPMVVVIVLLEYDRDINKFLITHRTRPSDYVVPVSVQEPTSRFTFLARIGWPHLPRISRFSFPNPIGFHYKRTISLYDKLVDLPDSLGLVGMASLTREVIFRHFRELDVGFKSTEIVLDAFRNDPTFHDVADITNYNPGGEIAKARFWDGQSGVEKIVCVDSSHSIREVLSRYEGVLYTRWDTDVLIASTRYDPYHLDRPQILDILRHVNLSGCILVIERGGGGMVVNPEKSQIFLNVDGDVSIPQLSEGETEYDSE</sequence>
<dbReference type="InterPro" id="IPR017964">
    <property type="entry name" value="DNA-dir_DNA_pol_B_CS"/>
</dbReference>
<dbReference type="EMBL" id="LT934116">
    <property type="protein sequence ID" value="VAH71970.1"/>
    <property type="molecule type" value="Genomic_DNA"/>
</dbReference>
<dbReference type="Proteomes" id="UP000324705">
    <property type="component" value="Chromosome 3B"/>
</dbReference>
<evidence type="ECO:0000256" key="1">
    <source>
        <dbReference type="SAM" id="MobiDB-lite"/>
    </source>
</evidence>
<proteinExistence type="predicted"/>
<feature type="compositionally biased region" description="Basic and acidic residues" evidence="1">
    <location>
        <begin position="81"/>
        <end position="103"/>
    </location>
</feature>
<evidence type="ECO:0000313" key="2">
    <source>
        <dbReference type="EMBL" id="VAH71970.1"/>
    </source>
</evidence>
<protein>
    <recommendedName>
        <fullName evidence="4">DNA-directed DNA polymerase</fullName>
    </recommendedName>
</protein>
<feature type="compositionally biased region" description="Basic and acidic residues" evidence="1">
    <location>
        <begin position="48"/>
        <end position="70"/>
    </location>
</feature>
<gene>
    <name evidence="2" type="ORF">TRITD_3Bv1G018120</name>
</gene>
<dbReference type="GO" id="GO:0003676">
    <property type="term" value="F:nucleic acid binding"/>
    <property type="evidence" value="ECO:0007669"/>
    <property type="project" value="InterPro"/>
</dbReference>
<keyword evidence="3" id="KW-1185">Reference proteome</keyword>
<dbReference type="AlphaFoldDB" id="A0A9R1Q8H8"/>
<feature type="region of interest" description="Disordered" evidence="1">
    <location>
        <begin position="22"/>
        <end position="129"/>
    </location>
</feature>
<dbReference type="PROSITE" id="PS00116">
    <property type="entry name" value="DNA_POLYMERASE_B"/>
    <property type="match status" value="1"/>
</dbReference>
<evidence type="ECO:0000313" key="3">
    <source>
        <dbReference type="Proteomes" id="UP000324705"/>
    </source>
</evidence>
<organism evidence="2 3">
    <name type="scientific">Triticum turgidum subsp. durum</name>
    <name type="common">Durum wheat</name>
    <name type="synonym">Triticum durum</name>
    <dbReference type="NCBI Taxonomy" id="4567"/>
    <lineage>
        <taxon>Eukaryota</taxon>
        <taxon>Viridiplantae</taxon>
        <taxon>Streptophyta</taxon>
        <taxon>Embryophyta</taxon>
        <taxon>Tracheophyta</taxon>
        <taxon>Spermatophyta</taxon>
        <taxon>Magnoliopsida</taxon>
        <taxon>Liliopsida</taxon>
        <taxon>Poales</taxon>
        <taxon>Poaceae</taxon>
        <taxon>BOP clade</taxon>
        <taxon>Pooideae</taxon>
        <taxon>Triticodae</taxon>
        <taxon>Triticeae</taxon>
        <taxon>Triticinae</taxon>
        <taxon>Triticum</taxon>
    </lineage>
</organism>
<accession>A0A9R1Q8H8</accession>
<feature type="compositionally biased region" description="Basic and acidic residues" evidence="1">
    <location>
        <begin position="118"/>
        <end position="129"/>
    </location>
</feature>